<evidence type="ECO:0000313" key="1">
    <source>
        <dbReference type="EMBL" id="XCN28237.1"/>
    </source>
</evidence>
<name>A0AAU8L0S7_9CAUD</name>
<protein>
    <submittedName>
        <fullName evidence="1">Uncharacterized protein</fullName>
    </submittedName>
</protein>
<sequence>MNRLLCEYPDTNVNVLVNNETQLLLLLDDRHAKYEKTDVGNALLYKKGLVTNISSLRPADAVALAKPHLDLYSTDIKEIKQIDDEYIVYIHPHCLVYTGTFKIKIIK</sequence>
<dbReference type="EMBL" id="PP885733">
    <property type="protein sequence ID" value="XCN28237.1"/>
    <property type="molecule type" value="Genomic_DNA"/>
</dbReference>
<accession>A0AAU8L0S7</accession>
<proteinExistence type="predicted"/>
<reference evidence="1" key="1">
    <citation type="submission" date="2024-06" db="EMBL/GenBank/DDBJ databases">
        <authorList>
            <person name="Gannavaram S."/>
            <person name="Nemani S."/>
            <person name="Datta M."/>
            <person name="Picchiottino A."/>
            <person name="Mereddy A."/>
            <person name="Gannavaram N."/>
            <person name="Honeycutt C."/>
            <person name="Tran D."/>
            <person name="Choi K."/>
            <person name="Srinivasan K."/>
            <person name="Johnson A."/>
        </authorList>
    </citation>
    <scope>NUCLEOTIDE SEQUENCE</scope>
</reference>
<organism evidence="1">
    <name type="scientific">Pantoea phage Survivor</name>
    <dbReference type="NCBI Taxonomy" id="3232176"/>
    <lineage>
        <taxon>Viruses</taxon>
        <taxon>Duplodnaviria</taxon>
        <taxon>Heunggongvirae</taxon>
        <taxon>Uroviricota</taxon>
        <taxon>Caudoviricetes</taxon>
    </lineage>
</organism>